<evidence type="ECO:0000313" key="2">
    <source>
        <dbReference type="EMBL" id="QQR31478.1"/>
    </source>
</evidence>
<dbReference type="Pfam" id="PF02810">
    <property type="entry name" value="SEC-C"/>
    <property type="match status" value="1"/>
</dbReference>
<name>A0A1Z2XUT2_9FIRM</name>
<reference evidence="1" key="1">
    <citation type="journal article" date="2017" name="Genome Announc.">
        <title>High-Quality Whole-Genome Sequences of the Oligo-Mouse-Microbiota Bacterial Community.</title>
        <authorList>
            <person name="Garzetti D."/>
            <person name="Brugiroux S."/>
            <person name="Bunk B."/>
            <person name="Pukall R."/>
            <person name="McCoy K.D."/>
            <person name="Macpherson A.J."/>
            <person name="Stecher B."/>
        </authorList>
    </citation>
    <scope>NUCLEOTIDE SEQUENCE</scope>
    <source>
        <strain evidence="1">KB18</strain>
    </source>
</reference>
<dbReference type="Proteomes" id="UP000196710">
    <property type="component" value="Chromosome"/>
</dbReference>
<dbReference type="EMBL" id="CP065321">
    <property type="protein sequence ID" value="QQR31478.1"/>
    <property type="molecule type" value="Genomic_DNA"/>
</dbReference>
<gene>
    <name evidence="1" type="ORF">ADH66_16965</name>
    <name evidence="2" type="ORF">I5Q82_07355</name>
</gene>
<evidence type="ECO:0000313" key="1">
    <source>
        <dbReference type="EMBL" id="ASB42203.1"/>
    </source>
</evidence>
<sequence length="219" mass="25427">MNFTKESLALQLNKVFERYKDLAVAKDSHNLVRLHGSIPVDILACGFHLCQSYLIDICIPLNSDKLPYVIDTGRSVAISYRHIYDDGVLCLDTDTRIRMRFLDGFDLLQWLQDFVEPYFFSYEYYVRYSSFPFGDREHGCQGILQTYQELFDASSIDAAYKLMRYCCLHSYRGHHICPCGSGKRLRNCHGNALRNFVADSRKLEILKKDLLLVERELIG</sequence>
<dbReference type="InterPro" id="IPR004027">
    <property type="entry name" value="SEC_C_motif"/>
</dbReference>
<keyword evidence="3" id="KW-1185">Reference proteome</keyword>
<organism evidence="2 4">
    <name type="scientific">Acutalibacter muris</name>
    <dbReference type="NCBI Taxonomy" id="1796620"/>
    <lineage>
        <taxon>Bacteria</taxon>
        <taxon>Bacillati</taxon>
        <taxon>Bacillota</taxon>
        <taxon>Clostridia</taxon>
        <taxon>Eubacteriales</taxon>
        <taxon>Acutalibacteraceae</taxon>
        <taxon>Acutalibacter</taxon>
    </lineage>
</organism>
<protein>
    <submittedName>
        <fullName evidence="2">SEC-C domain-containing protein</fullName>
    </submittedName>
</protein>
<proteinExistence type="predicted"/>
<dbReference type="AlphaFoldDB" id="A0A1Z2XUT2"/>
<reference evidence="2 4" key="3">
    <citation type="submission" date="2020-11" db="EMBL/GenBank/DDBJ databases">
        <title>Closed and high quality bacterial genomes of the OMM12 community.</title>
        <authorList>
            <person name="Marbouty M."/>
            <person name="Lamy-Besnier Q."/>
            <person name="Debarbieux L."/>
            <person name="Koszul R."/>
        </authorList>
    </citation>
    <scope>NUCLEOTIDE SEQUENCE [LARGE SCALE GENOMIC DNA]</scope>
    <source>
        <strain evidence="2 4">KB18</strain>
    </source>
</reference>
<dbReference type="EMBL" id="CP021422">
    <property type="protein sequence ID" value="ASB42203.1"/>
    <property type="molecule type" value="Genomic_DNA"/>
</dbReference>
<evidence type="ECO:0000313" key="3">
    <source>
        <dbReference type="Proteomes" id="UP000196710"/>
    </source>
</evidence>
<dbReference type="Proteomes" id="UP000596035">
    <property type="component" value="Chromosome"/>
</dbReference>
<accession>A0A1Z2XUT2</accession>
<reference evidence="3" key="2">
    <citation type="submission" date="2017-05" db="EMBL/GenBank/DDBJ databases">
        <title>Improved OligoMM genomes.</title>
        <authorList>
            <person name="Garzetti D."/>
        </authorList>
    </citation>
    <scope>NUCLEOTIDE SEQUENCE [LARGE SCALE GENOMIC DNA]</scope>
    <source>
        <strain evidence="3">KB18</strain>
    </source>
</reference>
<evidence type="ECO:0000313" key="4">
    <source>
        <dbReference type="Proteomes" id="UP000596035"/>
    </source>
</evidence>
<dbReference type="KEGG" id="amur:ADH66_16965"/>